<dbReference type="InterPro" id="IPR051591">
    <property type="entry name" value="UPF0224_FAM112_RNA_Proc"/>
</dbReference>
<dbReference type="RefSeq" id="XP_020634587.1">
    <property type="nucleotide sequence ID" value="XM_020778928.1"/>
</dbReference>
<organism evidence="5 6">
    <name type="scientific">Pogona vitticeps</name>
    <name type="common">central bearded dragon</name>
    <dbReference type="NCBI Taxonomy" id="103695"/>
    <lineage>
        <taxon>Eukaryota</taxon>
        <taxon>Metazoa</taxon>
        <taxon>Chordata</taxon>
        <taxon>Craniata</taxon>
        <taxon>Vertebrata</taxon>
        <taxon>Euteleostomi</taxon>
        <taxon>Lepidosauria</taxon>
        <taxon>Squamata</taxon>
        <taxon>Bifurcata</taxon>
        <taxon>Unidentata</taxon>
        <taxon>Episquamata</taxon>
        <taxon>Toxicofera</taxon>
        <taxon>Iguania</taxon>
        <taxon>Acrodonta</taxon>
        <taxon>Agamidae</taxon>
        <taxon>Amphibolurinae</taxon>
        <taxon>Pogona</taxon>
    </lineage>
</organism>
<dbReference type="PANTHER" id="PTHR21402:SF5">
    <property type="entry name" value="GAMETOCYTE SPECIFIC FACTOR 1"/>
    <property type="match status" value="1"/>
</dbReference>
<keyword evidence="1" id="KW-0479">Metal-binding</keyword>
<keyword evidence="2" id="KW-0863">Zinc-finger</keyword>
<dbReference type="InParanoid" id="A0A6J0SE66"/>
<evidence type="ECO:0000256" key="1">
    <source>
        <dbReference type="ARBA" id="ARBA00022723"/>
    </source>
</evidence>
<dbReference type="PROSITE" id="PS51800">
    <property type="entry name" value="ZF_CHHC_U11_48K"/>
    <property type="match status" value="2"/>
</dbReference>
<dbReference type="InterPro" id="IPR022776">
    <property type="entry name" value="TRM13/UPF0224_CHHC_Znf_dom"/>
</dbReference>
<dbReference type="Proteomes" id="UP001652642">
    <property type="component" value="Chromosome 2"/>
</dbReference>
<dbReference type="PANTHER" id="PTHR21402">
    <property type="entry name" value="GAMETOCYTE SPECIFIC FACTOR 1-RELATED"/>
    <property type="match status" value="1"/>
</dbReference>
<evidence type="ECO:0000256" key="2">
    <source>
        <dbReference type="ARBA" id="ARBA00022771"/>
    </source>
</evidence>
<evidence type="ECO:0000313" key="7">
    <source>
        <dbReference type="RefSeq" id="XP_072847341.1"/>
    </source>
</evidence>
<evidence type="ECO:0000256" key="3">
    <source>
        <dbReference type="ARBA" id="ARBA00022833"/>
    </source>
</evidence>
<name>A0A6J0SE66_9SAUR</name>
<dbReference type="AlphaFoldDB" id="A0A6J0SE66"/>
<dbReference type="SUPFAM" id="SSF57667">
    <property type="entry name" value="beta-beta-alpha zinc fingers"/>
    <property type="match status" value="2"/>
</dbReference>
<sequence length="118" mass="13448">MEPEKLLQCPYDKNHQIRASRFPYHLVKCSQNNQKIARDLVTCPYNARHRIPKQEFNLHVEQCESKVAPEVYGAGEILQKGNKKLVAYQGPPSKEDWEADAEIAPAPFVFGISNKPQS</sequence>
<dbReference type="GO" id="GO:0008270">
    <property type="term" value="F:zinc ion binding"/>
    <property type="evidence" value="ECO:0007669"/>
    <property type="project" value="UniProtKB-KW"/>
</dbReference>
<dbReference type="Pfam" id="PF05253">
    <property type="entry name" value="zf-U11-48K"/>
    <property type="match status" value="2"/>
</dbReference>
<dbReference type="GeneID" id="110071205"/>
<evidence type="ECO:0000313" key="5">
    <source>
        <dbReference type="Proteomes" id="UP001652642"/>
    </source>
</evidence>
<gene>
    <name evidence="6 7" type="primary">LOC110071205</name>
</gene>
<keyword evidence="3" id="KW-0862">Zinc</keyword>
<protein>
    <submittedName>
        <fullName evidence="6 7">Gametocyte-specific factor 1-like</fullName>
    </submittedName>
</protein>
<dbReference type="InterPro" id="IPR036236">
    <property type="entry name" value="Znf_C2H2_sf"/>
</dbReference>
<evidence type="ECO:0000313" key="6">
    <source>
        <dbReference type="RefSeq" id="XP_020634587.1"/>
    </source>
</evidence>
<dbReference type="OrthoDB" id="10069248at2759"/>
<proteinExistence type="predicted"/>
<dbReference type="RefSeq" id="XP_072847341.1">
    <property type="nucleotide sequence ID" value="XM_072991240.1"/>
</dbReference>
<keyword evidence="5" id="KW-1185">Reference proteome</keyword>
<evidence type="ECO:0000259" key="4">
    <source>
        <dbReference type="PROSITE" id="PS51800"/>
    </source>
</evidence>
<accession>A0A6J0SE66</accession>
<dbReference type="KEGG" id="pvt:110071205"/>
<reference evidence="6" key="1">
    <citation type="submission" date="2025-04" db="UniProtKB">
        <authorList>
            <consortium name="RefSeq"/>
        </authorList>
    </citation>
    <scope>IDENTIFICATION</scope>
</reference>
<feature type="domain" description="CHHC U11-48K-type" evidence="4">
    <location>
        <begin position="6"/>
        <end position="33"/>
    </location>
</feature>
<reference evidence="5" key="2">
    <citation type="submission" date="2025-05" db="UniProtKB">
        <authorList>
            <consortium name="RefSeq"/>
        </authorList>
    </citation>
    <scope>NUCLEOTIDE SEQUENCE [LARGE SCALE GENOMIC DNA]</scope>
</reference>
<feature type="domain" description="CHHC U11-48K-type" evidence="4">
    <location>
        <begin position="40"/>
        <end position="67"/>
    </location>
</feature>